<comment type="caution">
    <text evidence="2">The sequence shown here is derived from an EMBL/GenBank/DDBJ whole genome shotgun (WGS) entry which is preliminary data.</text>
</comment>
<protein>
    <submittedName>
        <fullName evidence="2">SCO3374 family protein</fullName>
    </submittedName>
</protein>
<dbReference type="Proteomes" id="UP001631957">
    <property type="component" value="Unassembled WGS sequence"/>
</dbReference>
<keyword evidence="3" id="KW-1185">Reference proteome</keyword>
<dbReference type="RefSeq" id="WP_409122688.1">
    <property type="nucleotide sequence ID" value="NZ_JBJVNI010000020.1"/>
</dbReference>
<dbReference type="InterPro" id="IPR047919">
    <property type="entry name" value="SCO3374-like"/>
</dbReference>
<feature type="compositionally biased region" description="Basic and acidic residues" evidence="1">
    <location>
        <begin position="100"/>
        <end position="134"/>
    </location>
</feature>
<accession>A0ABW9I0Q4</accession>
<feature type="compositionally biased region" description="Low complexity" evidence="1">
    <location>
        <begin position="1"/>
        <end position="16"/>
    </location>
</feature>
<evidence type="ECO:0000313" key="2">
    <source>
        <dbReference type="EMBL" id="MFM9613411.1"/>
    </source>
</evidence>
<reference evidence="2 3" key="1">
    <citation type="submission" date="2024-12" db="EMBL/GenBank/DDBJ databases">
        <title>Forecasting of Potato common scab and diversities of Pathogenic streptomyces spp. in china.</title>
        <authorList>
            <person name="Handique U."/>
            <person name="Wu J."/>
        </authorList>
    </citation>
    <scope>NUCLEOTIDE SEQUENCE [LARGE SCALE GENOMIC DNA]</scope>
    <source>
        <strain evidence="2 3">ZRIMU1530</strain>
    </source>
</reference>
<organism evidence="2 3">
    <name type="scientific">Streptomyces niveiscabiei</name>
    <dbReference type="NCBI Taxonomy" id="164115"/>
    <lineage>
        <taxon>Bacteria</taxon>
        <taxon>Bacillati</taxon>
        <taxon>Actinomycetota</taxon>
        <taxon>Actinomycetes</taxon>
        <taxon>Kitasatosporales</taxon>
        <taxon>Streptomycetaceae</taxon>
        <taxon>Streptomyces</taxon>
    </lineage>
</organism>
<sequence length="262" mass="27475">MVGSLPTLTSVTTVPSPRRPPGPRSGFRGWYENDLGWPTVPGSPVRLITGRAFDVLEVPREAGLAALEHLRVGAMAGAAERHGLRGDPTGGRAVSEGGPEQERAVAEECPQRERAASDRRPAYEQPVGEERPARERPVCVGPVLVRGDRIGFLVAAGGAEEVPGILRWLEWGALPLDLVAVGAGGSVIAPLPPGAQRRGAVQGAAVWLRPPVPGREESSLPTMSAPGGDEGAPGLVRLVDTLATHTHRVRLRSASAQPLAFS</sequence>
<proteinExistence type="predicted"/>
<feature type="region of interest" description="Disordered" evidence="1">
    <location>
        <begin position="212"/>
        <end position="231"/>
    </location>
</feature>
<evidence type="ECO:0000313" key="3">
    <source>
        <dbReference type="Proteomes" id="UP001631957"/>
    </source>
</evidence>
<dbReference type="EMBL" id="JBJVNI010000020">
    <property type="protein sequence ID" value="MFM9613411.1"/>
    <property type="molecule type" value="Genomic_DNA"/>
</dbReference>
<feature type="region of interest" description="Disordered" evidence="1">
    <location>
        <begin position="1"/>
        <end position="29"/>
    </location>
</feature>
<dbReference type="NCBIfam" id="NF040464">
    <property type="entry name" value="SCO3374_fam"/>
    <property type="match status" value="1"/>
</dbReference>
<gene>
    <name evidence="2" type="ORF">ACKI18_32570</name>
</gene>
<feature type="region of interest" description="Disordered" evidence="1">
    <location>
        <begin position="81"/>
        <end position="134"/>
    </location>
</feature>
<evidence type="ECO:0000256" key="1">
    <source>
        <dbReference type="SAM" id="MobiDB-lite"/>
    </source>
</evidence>
<name>A0ABW9I0Q4_9ACTN</name>